<dbReference type="InParanoid" id="A0A0D1Y2E3"/>
<reference evidence="4 5" key="1">
    <citation type="submission" date="2015-01" db="EMBL/GenBank/DDBJ databases">
        <title>The Genome Sequence of Ochroconis gallopava CBS43764.</title>
        <authorList>
            <consortium name="The Broad Institute Genomics Platform"/>
            <person name="Cuomo C."/>
            <person name="de Hoog S."/>
            <person name="Gorbushina A."/>
            <person name="Stielow B."/>
            <person name="Teixiera M."/>
            <person name="Abouelleil A."/>
            <person name="Chapman S.B."/>
            <person name="Priest M."/>
            <person name="Young S.K."/>
            <person name="Wortman J."/>
            <person name="Nusbaum C."/>
            <person name="Birren B."/>
        </authorList>
    </citation>
    <scope>NUCLEOTIDE SEQUENCE [LARGE SCALE GENOMIC DNA]</scope>
    <source>
        <strain evidence="4 5">CBS 43764</strain>
    </source>
</reference>
<dbReference type="EMBL" id="KN847529">
    <property type="protein sequence ID" value="KIW09226.1"/>
    <property type="molecule type" value="Genomic_DNA"/>
</dbReference>
<dbReference type="Pfam" id="PF03114">
    <property type="entry name" value="BAR"/>
    <property type="match status" value="1"/>
</dbReference>
<evidence type="ECO:0000256" key="2">
    <source>
        <dbReference type="SAM" id="MobiDB-lite"/>
    </source>
</evidence>
<dbReference type="STRING" id="253628.A0A0D1Y2E3"/>
<feature type="coiled-coil region" evidence="1">
    <location>
        <begin position="124"/>
        <end position="151"/>
    </location>
</feature>
<dbReference type="RefSeq" id="XP_016219095.1">
    <property type="nucleotide sequence ID" value="XM_016352838.1"/>
</dbReference>
<dbReference type="AlphaFoldDB" id="A0A0D1Y2E3"/>
<gene>
    <name evidence="4" type="ORF">PV09_00153</name>
</gene>
<dbReference type="GeneID" id="27308126"/>
<evidence type="ECO:0000313" key="4">
    <source>
        <dbReference type="EMBL" id="KIW09226.1"/>
    </source>
</evidence>
<keyword evidence="5" id="KW-1185">Reference proteome</keyword>
<proteinExistence type="predicted"/>
<dbReference type="OrthoDB" id="14167at2759"/>
<feature type="compositionally biased region" description="Polar residues" evidence="2">
    <location>
        <begin position="388"/>
        <end position="400"/>
    </location>
</feature>
<feature type="region of interest" description="Disordered" evidence="2">
    <location>
        <begin position="228"/>
        <end position="296"/>
    </location>
</feature>
<dbReference type="Proteomes" id="UP000053259">
    <property type="component" value="Unassembled WGS sequence"/>
</dbReference>
<keyword evidence="1" id="KW-0175">Coiled coil</keyword>
<organism evidence="4 5">
    <name type="scientific">Verruconis gallopava</name>
    <dbReference type="NCBI Taxonomy" id="253628"/>
    <lineage>
        <taxon>Eukaryota</taxon>
        <taxon>Fungi</taxon>
        <taxon>Dikarya</taxon>
        <taxon>Ascomycota</taxon>
        <taxon>Pezizomycotina</taxon>
        <taxon>Dothideomycetes</taxon>
        <taxon>Pleosporomycetidae</taxon>
        <taxon>Venturiales</taxon>
        <taxon>Sympoventuriaceae</taxon>
        <taxon>Verruconis</taxon>
    </lineage>
</organism>
<dbReference type="InterPro" id="IPR004148">
    <property type="entry name" value="BAR_dom"/>
</dbReference>
<name>A0A0D1Y2E3_9PEZI</name>
<accession>A0A0D1Y2E3</accession>
<protein>
    <recommendedName>
        <fullName evidence="3">BAR domain-containing protein</fullName>
    </recommendedName>
</protein>
<feature type="region of interest" description="Disordered" evidence="2">
    <location>
        <begin position="314"/>
        <end position="400"/>
    </location>
</feature>
<feature type="domain" description="BAR" evidence="3">
    <location>
        <begin position="15"/>
        <end position="235"/>
    </location>
</feature>
<dbReference type="HOGENOM" id="CLU_034817_1_0_1"/>
<dbReference type="Gene3D" id="1.20.1270.60">
    <property type="entry name" value="Arfaptin homology (AH) domain/BAR domain"/>
    <property type="match status" value="1"/>
</dbReference>
<dbReference type="SUPFAM" id="SSF103657">
    <property type="entry name" value="BAR/IMD domain-like"/>
    <property type="match status" value="1"/>
</dbReference>
<evidence type="ECO:0000256" key="1">
    <source>
        <dbReference type="SAM" id="Coils"/>
    </source>
</evidence>
<dbReference type="GO" id="GO:0005737">
    <property type="term" value="C:cytoplasm"/>
    <property type="evidence" value="ECO:0007669"/>
    <property type="project" value="InterPro"/>
</dbReference>
<dbReference type="PROSITE" id="PS51021">
    <property type="entry name" value="BAR"/>
    <property type="match status" value="1"/>
</dbReference>
<sequence>MDVGKKLGRFKQWAGEKMGGEAKTDTSEEFKALEAEMDLRYEGMDKMHKSMTTYVKWVGKRTEDREKLFPVGHMGATYVAHGQDYAPESDYGNCLISMGRAQESIARKQESYLAAATSTWLEGLERSLAQMKEYQAARKKLEQRRIAYDASLAKVQKAKKEDFRVEEELRAQKAKYEESFEDTYRRMMDIKEAEVDSIADITAFLDAELAYYDSCREILANLRREWPGEGISGQRQRPRSNTARSYSNMEDESSIREKPPILPARGGRDSPQRSNSIRPSYSRTVTSDSLRSEEGQTQGIYKLVRIPTEPTALVQAHRGNLRQVTSDPDDRSIRSDSPMSRGALTPARTTSWTNADTDGSAGPKKTIPPPVNRSKKPPPPPPPMKRSALSTSQIPQTDHY</sequence>
<feature type="compositionally biased region" description="Pro residues" evidence="2">
    <location>
        <begin position="366"/>
        <end position="384"/>
    </location>
</feature>
<dbReference type="SMART" id="SM00721">
    <property type="entry name" value="BAR"/>
    <property type="match status" value="1"/>
</dbReference>
<dbReference type="VEuPathDB" id="FungiDB:PV09_00153"/>
<feature type="compositionally biased region" description="Polar residues" evidence="2">
    <location>
        <begin position="272"/>
        <end position="296"/>
    </location>
</feature>
<feature type="compositionally biased region" description="Polar residues" evidence="2">
    <location>
        <begin position="347"/>
        <end position="357"/>
    </location>
</feature>
<feature type="compositionally biased region" description="Polar residues" evidence="2">
    <location>
        <begin position="233"/>
        <end position="248"/>
    </location>
</feature>
<evidence type="ECO:0000259" key="3">
    <source>
        <dbReference type="PROSITE" id="PS51021"/>
    </source>
</evidence>
<evidence type="ECO:0000313" key="5">
    <source>
        <dbReference type="Proteomes" id="UP000053259"/>
    </source>
</evidence>
<dbReference type="InterPro" id="IPR027267">
    <property type="entry name" value="AH/BAR_dom_sf"/>
</dbReference>